<name>A0A915K3A8_ROMCU</name>
<reference evidence="3" key="1">
    <citation type="submission" date="2022-11" db="UniProtKB">
        <authorList>
            <consortium name="WormBaseParasite"/>
        </authorList>
    </citation>
    <scope>IDENTIFICATION</scope>
</reference>
<dbReference type="AlphaFoldDB" id="A0A915K3A8"/>
<sequence length="258" mass="29357">MSALCCLTHDTPSDMIQDMTPYEDAKNFLMFQLAPDCNQMTLKCELASITPEAGEEPTTFLSKMKTKLFGTNKEQAKSFTNFTIAKARSVLNATRAKIGTVDRPILVNQEDQEMPAPRSPQPFNRHFDHCHSTDRSQGLWCDAHKSHTHNTEDCMWLKWQNAQRNNRKDFGRQSHTAQPPPTDFGTNSNNIRSGGDWRPSPRALPQRGSYHSSGIRNFYEDTVSHSNGFVQNTYAVYLNPNFLPLWEQHIHYKAAPAP</sequence>
<evidence type="ECO:0000256" key="1">
    <source>
        <dbReference type="SAM" id="MobiDB-lite"/>
    </source>
</evidence>
<accession>A0A915K3A8</accession>
<keyword evidence="2" id="KW-1185">Reference proteome</keyword>
<evidence type="ECO:0000313" key="3">
    <source>
        <dbReference type="WBParaSite" id="nRc.2.0.1.t32806-RA"/>
    </source>
</evidence>
<organism evidence="2 3">
    <name type="scientific">Romanomermis culicivorax</name>
    <name type="common">Nematode worm</name>
    <dbReference type="NCBI Taxonomy" id="13658"/>
    <lineage>
        <taxon>Eukaryota</taxon>
        <taxon>Metazoa</taxon>
        <taxon>Ecdysozoa</taxon>
        <taxon>Nematoda</taxon>
        <taxon>Enoplea</taxon>
        <taxon>Dorylaimia</taxon>
        <taxon>Mermithida</taxon>
        <taxon>Mermithoidea</taxon>
        <taxon>Mermithidae</taxon>
        <taxon>Romanomermis</taxon>
    </lineage>
</organism>
<dbReference type="Proteomes" id="UP000887565">
    <property type="component" value="Unplaced"/>
</dbReference>
<dbReference type="WBParaSite" id="nRc.2.0.1.t32806-RA">
    <property type="protein sequence ID" value="nRc.2.0.1.t32806-RA"/>
    <property type="gene ID" value="nRc.2.0.1.g32806"/>
</dbReference>
<protein>
    <submittedName>
        <fullName evidence="3">Uncharacterized protein</fullName>
    </submittedName>
</protein>
<proteinExistence type="predicted"/>
<feature type="region of interest" description="Disordered" evidence="1">
    <location>
        <begin position="169"/>
        <end position="210"/>
    </location>
</feature>
<evidence type="ECO:0000313" key="2">
    <source>
        <dbReference type="Proteomes" id="UP000887565"/>
    </source>
</evidence>